<comment type="caution">
    <text evidence="2">The sequence shown here is derived from an EMBL/GenBank/DDBJ whole genome shotgun (WGS) entry which is preliminary data.</text>
</comment>
<dbReference type="GO" id="GO:0001100">
    <property type="term" value="P:negative regulation of exit from mitosis"/>
    <property type="evidence" value="ECO:0007669"/>
    <property type="project" value="InterPro"/>
</dbReference>
<accession>A0A9W9AKG6</accession>
<dbReference type="InterPro" id="IPR034586">
    <property type="entry name" value="Bfa1/Byr4"/>
</dbReference>
<feature type="region of interest" description="Disordered" evidence="1">
    <location>
        <begin position="764"/>
        <end position="813"/>
    </location>
</feature>
<evidence type="ECO:0000313" key="2">
    <source>
        <dbReference type="EMBL" id="KAJ4484848.1"/>
    </source>
</evidence>
<dbReference type="PANTHER" id="PTHR35140">
    <property type="entry name" value="MITOTIC CHECK POINT PROTEIN BFA1"/>
    <property type="match status" value="1"/>
</dbReference>
<evidence type="ECO:0000256" key="1">
    <source>
        <dbReference type="SAM" id="MobiDB-lite"/>
    </source>
</evidence>
<feature type="compositionally biased region" description="Polar residues" evidence="1">
    <location>
        <begin position="476"/>
        <end position="495"/>
    </location>
</feature>
<dbReference type="PANTHER" id="PTHR35140:SF1">
    <property type="entry name" value="MITOTIC CHECK POINT PROTEIN BFA1"/>
    <property type="match status" value="1"/>
</dbReference>
<evidence type="ECO:0000313" key="3">
    <source>
        <dbReference type="Proteomes" id="UP001150238"/>
    </source>
</evidence>
<proteinExistence type="predicted"/>
<dbReference type="AlphaFoldDB" id="A0A9W9AKG6"/>
<evidence type="ECO:0008006" key="4">
    <source>
        <dbReference type="Google" id="ProtNLM"/>
    </source>
</evidence>
<dbReference type="GO" id="GO:0005096">
    <property type="term" value="F:GTPase activator activity"/>
    <property type="evidence" value="ECO:0007669"/>
    <property type="project" value="InterPro"/>
</dbReference>
<dbReference type="GO" id="GO:1990334">
    <property type="term" value="C:Bfa1-Bub2 complex"/>
    <property type="evidence" value="ECO:0007669"/>
    <property type="project" value="InterPro"/>
</dbReference>
<reference evidence="2" key="1">
    <citation type="submission" date="2022-08" db="EMBL/GenBank/DDBJ databases">
        <authorList>
            <consortium name="DOE Joint Genome Institute"/>
            <person name="Min B."/>
            <person name="Riley R."/>
            <person name="Sierra-Patev S."/>
            <person name="Naranjo-Ortiz M."/>
            <person name="Looney B."/>
            <person name="Konkel Z."/>
            <person name="Slot J.C."/>
            <person name="Sakamoto Y."/>
            <person name="Steenwyk J.L."/>
            <person name="Rokas A."/>
            <person name="Carro J."/>
            <person name="Camarero S."/>
            <person name="Ferreira P."/>
            <person name="Molpeceres G."/>
            <person name="Ruiz-Duenas F.J."/>
            <person name="Serrano A."/>
            <person name="Henrissat B."/>
            <person name="Drula E."/>
            <person name="Hughes K.W."/>
            <person name="Mata J.L."/>
            <person name="Ishikawa N.K."/>
            <person name="Vargas-Isla R."/>
            <person name="Ushijima S."/>
            <person name="Smith C.A."/>
            <person name="Ahrendt S."/>
            <person name="Andreopoulos W."/>
            <person name="He G."/>
            <person name="Labutti K."/>
            <person name="Lipzen A."/>
            <person name="Ng V."/>
            <person name="Sandor L."/>
            <person name="Barry K."/>
            <person name="Martinez A.T."/>
            <person name="Xiao Y."/>
            <person name="Gibbons J.G."/>
            <person name="Terashima K."/>
            <person name="Hibbett D.S."/>
            <person name="Grigoriev I.V."/>
        </authorList>
    </citation>
    <scope>NUCLEOTIDE SEQUENCE</scope>
    <source>
        <strain evidence="2">Sp2 HRB7682 ss15</strain>
    </source>
</reference>
<feature type="compositionally biased region" description="Polar residues" evidence="1">
    <location>
        <begin position="391"/>
        <end position="403"/>
    </location>
</feature>
<feature type="compositionally biased region" description="Low complexity" evidence="1">
    <location>
        <begin position="183"/>
        <end position="193"/>
    </location>
</feature>
<feature type="compositionally biased region" description="Low complexity" evidence="1">
    <location>
        <begin position="774"/>
        <end position="788"/>
    </location>
</feature>
<feature type="compositionally biased region" description="Polar residues" evidence="1">
    <location>
        <begin position="275"/>
        <end position="303"/>
    </location>
</feature>
<feature type="compositionally biased region" description="Acidic residues" evidence="1">
    <location>
        <begin position="34"/>
        <end position="47"/>
    </location>
</feature>
<feature type="compositionally biased region" description="Basic and acidic residues" evidence="1">
    <location>
        <begin position="576"/>
        <end position="589"/>
    </location>
</feature>
<gene>
    <name evidence="2" type="ORF">C8J55DRAFT_541689</name>
</gene>
<organism evidence="2 3">
    <name type="scientific">Lentinula lateritia</name>
    <dbReference type="NCBI Taxonomy" id="40482"/>
    <lineage>
        <taxon>Eukaryota</taxon>
        <taxon>Fungi</taxon>
        <taxon>Dikarya</taxon>
        <taxon>Basidiomycota</taxon>
        <taxon>Agaricomycotina</taxon>
        <taxon>Agaricomycetes</taxon>
        <taxon>Agaricomycetidae</taxon>
        <taxon>Agaricales</taxon>
        <taxon>Marasmiineae</taxon>
        <taxon>Omphalotaceae</taxon>
        <taxon>Lentinula</taxon>
    </lineage>
</organism>
<protein>
    <recommendedName>
        <fullName evidence="4">Protein byr4</fullName>
    </recommendedName>
</protein>
<dbReference type="GO" id="GO:0044732">
    <property type="term" value="C:mitotic spindle pole body"/>
    <property type="evidence" value="ECO:0007669"/>
    <property type="project" value="TreeGrafter"/>
</dbReference>
<feature type="region of interest" description="Disordered" evidence="1">
    <location>
        <begin position="274"/>
        <end position="662"/>
    </location>
</feature>
<dbReference type="Proteomes" id="UP001150238">
    <property type="component" value="Unassembled WGS sequence"/>
</dbReference>
<feature type="region of interest" description="Disordered" evidence="1">
    <location>
        <begin position="153"/>
        <end position="213"/>
    </location>
</feature>
<feature type="compositionally biased region" description="Acidic residues" evidence="1">
    <location>
        <begin position="197"/>
        <end position="207"/>
    </location>
</feature>
<feature type="compositionally biased region" description="Basic and acidic residues" evidence="1">
    <location>
        <begin position="546"/>
        <end position="555"/>
    </location>
</feature>
<feature type="compositionally biased region" description="Low complexity" evidence="1">
    <location>
        <begin position="404"/>
        <end position="414"/>
    </location>
</feature>
<feature type="region of interest" description="Disordered" evidence="1">
    <location>
        <begin position="1"/>
        <end position="52"/>
    </location>
</feature>
<feature type="compositionally biased region" description="Polar residues" evidence="1">
    <location>
        <begin position="764"/>
        <end position="773"/>
    </location>
</feature>
<reference evidence="2" key="2">
    <citation type="journal article" date="2023" name="Proc. Natl. Acad. Sci. U.S.A.">
        <title>A global phylogenomic analysis of the shiitake genus Lentinula.</title>
        <authorList>
            <person name="Sierra-Patev S."/>
            <person name="Min B."/>
            <person name="Naranjo-Ortiz M."/>
            <person name="Looney B."/>
            <person name="Konkel Z."/>
            <person name="Slot J.C."/>
            <person name="Sakamoto Y."/>
            <person name="Steenwyk J.L."/>
            <person name="Rokas A."/>
            <person name="Carro J."/>
            <person name="Camarero S."/>
            <person name="Ferreira P."/>
            <person name="Molpeceres G."/>
            <person name="Ruiz-Duenas F.J."/>
            <person name="Serrano A."/>
            <person name="Henrissat B."/>
            <person name="Drula E."/>
            <person name="Hughes K.W."/>
            <person name="Mata J.L."/>
            <person name="Ishikawa N.K."/>
            <person name="Vargas-Isla R."/>
            <person name="Ushijima S."/>
            <person name="Smith C.A."/>
            <person name="Donoghue J."/>
            <person name="Ahrendt S."/>
            <person name="Andreopoulos W."/>
            <person name="He G."/>
            <person name="LaButti K."/>
            <person name="Lipzen A."/>
            <person name="Ng V."/>
            <person name="Riley R."/>
            <person name="Sandor L."/>
            <person name="Barry K."/>
            <person name="Martinez A.T."/>
            <person name="Xiao Y."/>
            <person name="Gibbons J.G."/>
            <person name="Terashima K."/>
            <person name="Grigoriev I.V."/>
            <person name="Hibbett D."/>
        </authorList>
    </citation>
    <scope>NUCLEOTIDE SEQUENCE</scope>
    <source>
        <strain evidence="2">Sp2 HRB7682 ss15</strain>
    </source>
</reference>
<dbReference type="EMBL" id="JANVFS010000011">
    <property type="protein sequence ID" value="KAJ4484848.1"/>
    <property type="molecule type" value="Genomic_DNA"/>
</dbReference>
<name>A0A9W9AKG6_9AGAR</name>
<sequence>MTTVPAPSLATDREEWPDADFDLPEGQPLQADADKDDGEEEDWDLEMDLGKTGGANIVVRAQAIDMEGSSYPQMVTIRPAQNQQGTDDEEDDDGVSTIKVAEGVSTIKFAALPKPVPKATQAPIDEDFEDGFALPSDLTQLSLAPLSLNHRSSKNSIEWGDKDHTSSSQSSDAYSTLGFANASPSSNSTSSVSLPDTETEDEDEDDHMDGLVIPSGLFESRNAGSKLTHILELRQKAVLASDSIKVASPDPEEDFEMGLVIDDDADFSPSRLLYSAQQMRHANRSQSMPNSRPKQLKLTSTRVKSIDRAKSPVNPPVSSSRQFQKLRLSPSPPLNPPSRSQTFQTLSSIPSPPPSSSFLAPKPGSLRGQKSHSVLKPPTPPASTRKLTRKASLSSLLENGTSQASGSGPSAGPSKARYEEPTVASRAKSQRSTSRLRGIDYSVPPTRPSTPSTNPNAVRLTLPTVTRIKSRPALSSVFNNGAPSSPGVQPTSFRTASPVPPRPPSNLSNRASRIVLQPSAPKVMKRPKRQRTFGDGTELDGFEDLPTDRDKESRFRVQPKGYGNRIPGGTFSSKPSGDKHSEKNTEKNTIRRKRREVSGGSESNSASAPPVNSLRRSSRLDLPPSSKNQSPRKKNKLASPNAPRKKPTLIRNLGGAGAPKVVGDMHWNPQTLRWEGNEQVLRDFDSVVTSTRPALITHLTGSSIGSPVGTFATGARKVGNMIFDPQRMCWISTLPPEEEEPDVFANLADDEDEEDVKGDTIRVNLQSALTTPDTSVNSRTSTSMSNTTGDGSPSRSSYGRAPSESGSERGSRASMVYEIDGNFIEKCRAAEKRHVAEMKGWKDILAKQDVLYETERPNLYEIRDLATRKY</sequence>